<evidence type="ECO:0000256" key="1">
    <source>
        <dbReference type="SAM" id="Phobius"/>
    </source>
</evidence>
<keyword evidence="1" id="KW-0472">Membrane</keyword>
<dbReference type="Proteomes" id="UP001370490">
    <property type="component" value="Unassembled WGS sequence"/>
</dbReference>
<evidence type="ECO:0000313" key="2">
    <source>
        <dbReference type="EMBL" id="KAK6936668.1"/>
    </source>
</evidence>
<gene>
    <name evidence="2" type="ORF">RJ641_033698</name>
</gene>
<proteinExistence type="predicted"/>
<keyword evidence="1" id="KW-1133">Transmembrane helix</keyword>
<dbReference type="AlphaFoldDB" id="A0AAN8VKA4"/>
<keyword evidence="3" id="KW-1185">Reference proteome</keyword>
<accession>A0AAN8VKA4</accession>
<dbReference type="EMBL" id="JBAMMX010000007">
    <property type="protein sequence ID" value="KAK6936668.1"/>
    <property type="molecule type" value="Genomic_DNA"/>
</dbReference>
<feature type="transmembrane region" description="Helical" evidence="1">
    <location>
        <begin position="20"/>
        <end position="41"/>
    </location>
</feature>
<protein>
    <submittedName>
        <fullName evidence="2">Uncharacterized protein</fullName>
    </submittedName>
</protein>
<name>A0AAN8VKA4_9MAGN</name>
<comment type="caution">
    <text evidence="2">The sequence shown here is derived from an EMBL/GenBank/DDBJ whole genome shotgun (WGS) entry which is preliminary data.</text>
</comment>
<organism evidence="2 3">
    <name type="scientific">Dillenia turbinata</name>
    <dbReference type="NCBI Taxonomy" id="194707"/>
    <lineage>
        <taxon>Eukaryota</taxon>
        <taxon>Viridiplantae</taxon>
        <taxon>Streptophyta</taxon>
        <taxon>Embryophyta</taxon>
        <taxon>Tracheophyta</taxon>
        <taxon>Spermatophyta</taxon>
        <taxon>Magnoliopsida</taxon>
        <taxon>eudicotyledons</taxon>
        <taxon>Gunneridae</taxon>
        <taxon>Pentapetalae</taxon>
        <taxon>Dilleniales</taxon>
        <taxon>Dilleniaceae</taxon>
        <taxon>Dillenia</taxon>
    </lineage>
</organism>
<reference evidence="2 3" key="1">
    <citation type="submission" date="2023-12" db="EMBL/GenBank/DDBJ databases">
        <title>A high-quality genome assembly for Dillenia turbinata (Dilleniales).</title>
        <authorList>
            <person name="Chanderbali A."/>
        </authorList>
    </citation>
    <scope>NUCLEOTIDE SEQUENCE [LARGE SCALE GENOMIC DNA]</scope>
    <source>
        <strain evidence="2">LSX21</strain>
        <tissue evidence="2">Leaf</tissue>
    </source>
</reference>
<keyword evidence="1" id="KW-0812">Transmembrane</keyword>
<evidence type="ECO:0000313" key="3">
    <source>
        <dbReference type="Proteomes" id="UP001370490"/>
    </source>
</evidence>
<sequence>MYQDRCSQDNVSIVIANLGQAHPLFCLSFLIMFVSIVHWRTDWQSLPLQKPNFIYELDQAFATIGIVSLGIWMSSQFSL</sequence>